<comment type="caution">
    <text evidence="5">The sequence shown here is derived from an EMBL/GenBank/DDBJ whole genome shotgun (WGS) entry which is preliminary data.</text>
</comment>
<evidence type="ECO:0000259" key="3">
    <source>
        <dbReference type="Pfam" id="PF04967"/>
    </source>
</evidence>
<evidence type="ECO:0000256" key="1">
    <source>
        <dbReference type="ARBA" id="ARBA00023015"/>
    </source>
</evidence>
<keyword evidence="6" id="KW-1185">Reference proteome</keyword>
<evidence type="ECO:0000256" key="2">
    <source>
        <dbReference type="ARBA" id="ARBA00023163"/>
    </source>
</evidence>
<dbReference type="PANTHER" id="PTHR34236:SF1">
    <property type="entry name" value="DIMETHYL SULFOXIDE REDUCTASE TRANSCRIPTIONAL ACTIVATOR"/>
    <property type="match status" value="1"/>
</dbReference>
<sequence>MALGETMQRGKSEEANRSEDVLVQARVTCEDFALSEALSQLPEAVVSSGAIAGAGAGVLPLLWIHAPDHDRVERTLRDDPTTTDVTRLTAHGEECLYRLSWGPTVGFVVKLLTSRQATILDVSANHDGWRLRTLYSSHRVLSDAVECCTRHDIDVDVLSIQPMTGDSSGQYGLTEPQYQSLKLAHERGYFEIPRDTDLGELAELQGISHQALSERLRRGTEKLMSQALFCSNKGAQNRL</sequence>
<dbReference type="InterPro" id="IPR031803">
    <property type="entry name" value="BAT_GAF/HTH-assoc"/>
</dbReference>
<name>A0ABD5RKE0_9EURY</name>
<feature type="domain" description="HTH bat-type" evidence="3">
    <location>
        <begin position="173"/>
        <end position="224"/>
    </location>
</feature>
<keyword evidence="2" id="KW-0804">Transcription</keyword>
<dbReference type="Pfam" id="PF15915">
    <property type="entry name" value="BAT"/>
    <property type="match status" value="1"/>
</dbReference>
<dbReference type="Pfam" id="PF04967">
    <property type="entry name" value="HTH_10"/>
    <property type="match status" value="1"/>
</dbReference>
<evidence type="ECO:0000259" key="4">
    <source>
        <dbReference type="Pfam" id="PF15915"/>
    </source>
</evidence>
<reference evidence="5 6" key="1">
    <citation type="journal article" date="2019" name="Int. J. Syst. Evol. Microbiol.">
        <title>The Global Catalogue of Microorganisms (GCM) 10K type strain sequencing project: providing services to taxonomists for standard genome sequencing and annotation.</title>
        <authorList>
            <consortium name="The Broad Institute Genomics Platform"/>
            <consortium name="The Broad Institute Genome Sequencing Center for Infectious Disease"/>
            <person name="Wu L."/>
            <person name="Ma J."/>
        </authorList>
    </citation>
    <scope>NUCLEOTIDE SEQUENCE [LARGE SCALE GENOMIC DNA]</scope>
    <source>
        <strain evidence="5 6">CGMCC 1.12543</strain>
    </source>
</reference>
<dbReference type="AlphaFoldDB" id="A0ABD5RKE0"/>
<proteinExistence type="predicted"/>
<dbReference type="RefSeq" id="WP_247413758.1">
    <property type="nucleotide sequence ID" value="NZ_JALLGW010000001.1"/>
</dbReference>
<dbReference type="InterPro" id="IPR007050">
    <property type="entry name" value="HTH_bacterioopsin"/>
</dbReference>
<evidence type="ECO:0000313" key="5">
    <source>
        <dbReference type="EMBL" id="MFC5970838.1"/>
    </source>
</evidence>
<dbReference type="PANTHER" id="PTHR34236">
    <property type="entry name" value="DIMETHYL SULFOXIDE REDUCTASE TRANSCRIPTIONAL ACTIVATOR"/>
    <property type="match status" value="1"/>
</dbReference>
<organism evidence="5 6">
    <name type="scientific">Halomarina salina</name>
    <dbReference type="NCBI Taxonomy" id="1872699"/>
    <lineage>
        <taxon>Archaea</taxon>
        <taxon>Methanobacteriati</taxon>
        <taxon>Methanobacteriota</taxon>
        <taxon>Stenosarchaea group</taxon>
        <taxon>Halobacteria</taxon>
        <taxon>Halobacteriales</taxon>
        <taxon>Natronomonadaceae</taxon>
        <taxon>Halomarina</taxon>
    </lineage>
</organism>
<gene>
    <name evidence="5" type="ORF">ACFPYI_05780</name>
</gene>
<keyword evidence="1" id="KW-0805">Transcription regulation</keyword>
<accession>A0ABD5RKE0</accession>
<dbReference type="EMBL" id="JBHSQH010000001">
    <property type="protein sequence ID" value="MFC5970838.1"/>
    <property type="molecule type" value="Genomic_DNA"/>
</dbReference>
<feature type="domain" description="Bacterioopsin transcriptional activator GAF and HTH associated" evidence="4">
    <location>
        <begin position="24"/>
        <end position="161"/>
    </location>
</feature>
<protein>
    <submittedName>
        <fullName evidence="5">Helix-turn-helix domain-containing protein</fullName>
    </submittedName>
</protein>
<dbReference type="Proteomes" id="UP001596099">
    <property type="component" value="Unassembled WGS sequence"/>
</dbReference>
<evidence type="ECO:0000313" key="6">
    <source>
        <dbReference type="Proteomes" id="UP001596099"/>
    </source>
</evidence>